<keyword evidence="3" id="KW-1185">Reference proteome</keyword>
<dbReference type="Gene3D" id="3.40.630.30">
    <property type="match status" value="1"/>
</dbReference>
<protein>
    <submittedName>
        <fullName evidence="2">Uncharacterized protein</fullName>
    </submittedName>
</protein>
<gene>
    <name evidence="2" type="ORF">JKP88DRAFT_217723</name>
</gene>
<dbReference type="OrthoDB" id="41238at2759"/>
<sequence length="146" mass="16388">MASVLDNRPSCLRARIGDIWIAPNYGTSSEQRQQALQEAAYLLVRHLFGLRYRRIEWQMEPGHVDSAPAGQLGFTLEGILRKHQIVQDRSRDTAVFSITNGDWRDGGQEHAETVLYGAPESHSKATLLSQSSSQQQARSVEKKKAK</sequence>
<dbReference type="InterPro" id="IPR016181">
    <property type="entry name" value="Acyl_CoA_acyltransferase"/>
</dbReference>
<dbReference type="GO" id="GO:0008999">
    <property type="term" value="F:protein-N-terminal-alanine acetyltransferase activity"/>
    <property type="evidence" value="ECO:0007669"/>
    <property type="project" value="TreeGrafter"/>
</dbReference>
<dbReference type="AlphaFoldDB" id="A0A835ZAT1"/>
<evidence type="ECO:0000313" key="3">
    <source>
        <dbReference type="Proteomes" id="UP000664859"/>
    </source>
</evidence>
<name>A0A835ZAT1_9STRA</name>
<dbReference type="EMBL" id="JAFCMP010000046">
    <property type="protein sequence ID" value="KAG5189691.1"/>
    <property type="molecule type" value="Genomic_DNA"/>
</dbReference>
<dbReference type="GO" id="GO:1990189">
    <property type="term" value="F:protein N-terminal-serine acetyltransferase activity"/>
    <property type="evidence" value="ECO:0007669"/>
    <property type="project" value="TreeGrafter"/>
</dbReference>
<proteinExistence type="predicted"/>
<reference evidence="2" key="1">
    <citation type="submission" date="2021-02" db="EMBL/GenBank/DDBJ databases">
        <title>First Annotated Genome of the Yellow-green Alga Tribonema minus.</title>
        <authorList>
            <person name="Mahan K.M."/>
        </authorList>
    </citation>
    <scope>NUCLEOTIDE SEQUENCE</scope>
    <source>
        <strain evidence="2">UTEX B ZZ1240</strain>
    </source>
</reference>
<evidence type="ECO:0000313" key="2">
    <source>
        <dbReference type="EMBL" id="KAG5189691.1"/>
    </source>
</evidence>
<comment type="caution">
    <text evidence="2">The sequence shown here is derived from an EMBL/GenBank/DDBJ whole genome shotgun (WGS) entry which is preliminary data.</text>
</comment>
<feature type="region of interest" description="Disordered" evidence="1">
    <location>
        <begin position="125"/>
        <end position="146"/>
    </location>
</feature>
<dbReference type="SUPFAM" id="SSF55729">
    <property type="entry name" value="Acyl-CoA N-acyltransferases (Nat)"/>
    <property type="match status" value="1"/>
</dbReference>
<dbReference type="PANTHER" id="PTHR43441">
    <property type="entry name" value="RIBOSOMAL-PROTEIN-SERINE ACETYLTRANSFERASE"/>
    <property type="match status" value="1"/>
</dbReference>
<dbReference type="PANTHER" id="PTHR43441:SF2">
    <property type="entry name" value="FAMILY ACETYLTRANSFERASE, PUTATIVE (AFU_ORTHOLOGUE AFUA_7G00850)-RELATED"/>
    <property type="match status" value="1"/>
</dbReference>
<dbReference type="InterPro" id="IPR051908">
    <property type="entry name" value="Ribosomal_N-acetyltransferase"/>
</dbReference>
<dbReference type="Proteomes" id="UP000664859">
    <property type="component" value="Unassembled WGS sequence"/>
</dbReference>
<evidence type="ECO:0000256" key="1">
    <source>
        <dbReference type="SAM" id="MobiDB-lite"/>
    </source>
</evidence>
<organism evidence="2 3">
    <name type="scientific">Tribonema minus</name>
    <dbReference type="NCBI Taxonomy" id="303371"/>
    <lineage>
        <taxon>Eukaryota</taxon>
        <taxon>Sar</taxon>
        <taxon>Stramenopiles</taxon>
        <taxon>Ochrophyta</taxon>
        <taxon>PX clade</taxon>
        <taxon>Xanthophyceae</taxon>
        <taxon>Tribonematales</taxon>
        <taxon>Tribonemataceae</taxon>
        <taxon>Tribonema</taxon>
    </lineage>
</organism>
<accession>A0A835ZAT1</accession>